<dbReference type="Pfam" id="PF03160">
    <property type="entry name" value="Calx-beta"/>
    <property type="match status" value="1"/>
</dbReference>
<dbReference type="EMBL" id="CP017111">
    <property type="protein sequence ID" value="AOO64895.1"/>
    <property type="molecule type" value="Genomic_DNA"/>
</dbReference>
<dbReference type="PATRIC" id="fig|1193502.14.peg.1131"/>
<keyword evidence="3" id="KW-0106">Calcium</keyword>
<feature type="signal peptide" evidence="6">
    <location>
        <begin position="1"/>
        <end position="21"/>
    </location>
</feature>
<feature type="domain" description="Calx-beta" evidence="7">
    <location>
        <begin position="241"/>
        <end position="351"/>
    </location>
</feature>
<dbReference type="PANTHER" id="PTHR11878:SF65">
    <property type="entry name" value="NA_CA-EXCHANGE PROTEIN, ISOFORM G"/>
    <property type="match status" value="1"/>
</dbReference>
<evidence type="ECO:0000256" key="2">
    <source>
        <dbReference type="ARBA" id="ARBA00022737"/>
    </source>
</evidence>
<evidence type="ECO:0000256" key="1">
    <source>
        <dbReference type="ARBA" id="ARBA00022729"/>
    </source>
</evidence>
<evidence type="ECO:0000256" key="6">
    <source>
        <dbReference type="SAM" id="SignalP"/>
    </source>
</evidence>
<dbReference type="SMART" id="SM00237">
    <property type="entry name" value="Calx_beta"/>
    <property type="match status" value="2"/>
</dbReference>
<feature type="region of interest" description="Disordered" evidence="5">
    <location>
        <begin position="1215"/>
        <end position="1243"/>
    </location>
</feature>
<organism evidence="8 9">
    <name type="scientific">Sulfurospirillum halorespirans DSM 13726</name>
    <dbReference type="NCBI Taxonomy" id="1193502"/>
    <lineage>
        <taxon>Bacteria</taxon>
        <taxon>Pseudomonadati</taxon>
        <taxon>Campylobacterota</taxon>
        <taxon>Epsilonproteobacteria</taxon>
        <taxon>Campylobacterales</taxon>
        <taxon>Sulfurospirillaceae</taxon>
        <taxon>Sulfurospirillum</taxon>
    </lineage>
</organism>
<dbReference type="STRING" id="1193502.SHALO_1115"/>
<sequence length="1243" mass="133851">MKNSLFLFYIFLFFIPFTAFADTENNDNCTQAELISEMHNQTGSYSRTETGTVQSGDDDYYYFTIPQTGTLTINYTSTANTDLRIQAGVSCLSTITRVLNNGSSYSNSLSITAGQTVYVRIQRRNGTPNYSLGLSFVPTPPTLSIANASQNEGNSGTSYMNFTVTLSQSATATVNYTTSNGTATAGSDYTAKTEPLTFTSGGVTTQTISIPIMGDTAIESDETFYVTLSNPSGATISTTTATGIILNDDNPPTIEFQQSLYQTAEDTSLPFNSSSTMLMTVILSKAVDDNITVEFATQDGTAIGTTNSGTDYISQSGTITIPAGETSVSLPMYIIHDQPIEITENFSVILKNPQPSGSIALGTNASAIVQILEQTSAPLCYSDNFDTTLDSKWRTLYSSGGFTPQINQGHLKLTPGKYKISTAVTKDYEFPSKENLIIIEFKHYAYGGCFEESTPAKGIGDYGADGIVAVLYDSSIGASPTPGAYGGSMGYAQKTGINGFQGGWLGLGLDEFGNFSNPTEGRIGGPGSRINAAVIRGGGSGTSGYNFLQEAYPVSPTIAPIIDITNPDKLPGDKFQMTVDARDTSHLFIKLERDINDGNGYQTIINKFDAKLAIYNQSATPDYVRFALTAGTGDGCNAHEIDDLVVRGNCSAYVPTLSGAFRVTEDSSTASWSTKWLNNNLKTQIAPLNKRYCVLAGTSANNSASPLSSSVTVDVNLTDNSGFNQRVAHNLAIPAASSITCFDVTTSSAAKQMQFIISNPSDASMLSYSDTFAIRPKSFSININDSNPNKLLAGKNYTLDINATSTLSDGNVSGYNTTLGTATLNTSVLKVANPSMTTCPVNTIQTESLTFNEGRSTLSTFTYNDVMDINFTISDGDWTSTDQVSGGCTLNSDSTSSTPVGCLIKGTKQFKFIPHHFNLIGTVSNHDTNFTYLSSDFTMSAVLDVNITAKTENNATTSSYNSLCYAKITDYNISYDALAISPANSLTKINFFETNTLKADSSLINTNLNISNVDKTIFGIDNNGTGTMKIKLNFDRDNTKVVNPFKLNLRDINVTDEDTVTGTKDINQSSLFYYGRVYSTDYRAPSPIDTTIRYEVYCKDCNKTALGVTGTQSPLSLYWYQNPLHVIADGNVTAFTSATTGSKATTIANATVSTINAGTGMDNTHRLTNTNAPYTDIIQMNPSSWLRYNQYSNTATTNDFTVEFTRAGNWSGAGNVERNETSHTTGAFTNTNDLNRTNRKMNW</sequence>
<dbReference type="SUPFAM" id="SSF141072">
    <property type="entry name" value="CalX-like"/>
    <property type="match status" value="2"/>
</dbReference>
<keyword evidence="1 6" id="KW-0732">Signal</keyword>
<keyword evidence="4" id="KW-0813">Transport</keyword>
<dbReference type="GO" id="GO:0098703">
    <property type="term" value="P:calcium ion import across plasma membrane"/>
    <property type="evidence" value="ECO:0007669"/>
    <property type="project" value="TreeGrafter"/>
</dbReference>
<dbReference type="Gene3D" id="2.60.120.380">
    <property type="match status" value="1"/>
</dbReference>
<gene>
    <name evidence="8" type="ORF">SHALO_1115</name>
</gene>
<dbReference type="Proteomes" id="UP000094609">
    <property type="component" value="Chromosome"/>
</dbReference>
<dbReference type="InterPro" id="IPR003644">
    <property type="entry name" value="Calx_beta"/>
</dbReference>
<dbReference type="GO" id="GO:0016020">
    <property type="term" value="C:membrane"/>
    <property type="evidence" value="ECO:0007669"/>
    <property type="project" value="InterPro"/>
</dbReference>
<evidence type="ECO:0000256" key="3">
    <source>
        <dbReference type="ARBA" id="ARBA00022837"/>
    </source>
</evidence>
<dbReference type="Gene3D" id="2.60.40.2030">
    <property type="match status" value="2"/>
</dbReference>
<dbReference type="RefSeq" id="WP_069477734.1">
    <property type="nucleotide sequence ID" value="NZ_CP017111.1"/>
</dbReference>
<evidence type="ECO:0000256" key="4">
    <source>
        <dbReference type="ARBA" id="ARBA00023065"/>
    </source>
</evidence>
<protein>
    <recommendedName>
        <fullName evidence="7">Calx-beta domain-containing protein</fullName>
    </recommendedName>
</protein>
<dbReference type="GO" id="GO:0005432">
    <property type="term" value="F:calcium:sodium antiporter activity"/>
    <property type="evidence" value="ECO:0007669"/>
    <property type="project" value="TreeGrafter"/>
</dbReference>
<dbReference type="SUPFAM" id="SSF49899">
    <property type="entry name" value="Concanavalin A-like lectins/glucanases"/>
    <property type="match status" value="1"/>
</dbReference>
<dbReference type="InterPro" id="IPR038081">
    <property type="entry name" value="CalX-like_sf"/>
</dbReference>
<evidence type="ECO:0000259" key="7">
    <source>
        <dbReference type="SMART" id="SM00237"/>
    </source>
</evidence>
<feature type="domain" description="Calx-beta" evidence="7">
    <location>
        <begin position="132"/>
        <end position="229"/>
    </location>
</feature>
<dbReference type="PANTHER" id="PTHR11878">
    <property type="entry name" value="SODIUM/CALCIUM EXCHANGER"/>
    <property type="match status" value="1"/>
</dbReference>
<keyword evidence="4" id="KW-0406">Ion transport</keyword>
<dbReference type="InterPro" id="IPR051171">
    <property type="entry name" value="CaCA"/>
</dbReference>
<reference evidence="9" key="1">
    <citation type="submission" date="2016-08" db="EMBL/GenBank/DDBJ databases">
        <title>Complete genome sequence of the organohalide-respiring Epsilonproteobacterium Sulfurospirillum halorespirans.</title>
        <authorList>
            <person name="Goris T."/>
            <person name="Zimmermann J."/>
            <person name="Schenz B."/>
            <person name="Lemos M."/>
            <person name="Hackermueller J."/>
            <person name="Diekert G."/>
        </authorList>
    </citation>
    <scope>NUCLEOTIDE SEQUENCE [LARGE SCALE GENOMIC DNA]</scope>
    <source>
        <strain>DSM 13726</strain>
        <strain evidence="9">PCE-M2</strain>
    </source>
</reference>
<proteinExistence type="predicted"/>
<dbReference type="AlphaFoldDB" id="A0A1D7TIP9"/>
<keyword evidence="9" id="KW-1185">Reference proteome</keyword>
<evidence type="ECO:0000256" key="5">
    <source>
        <dbReference type="SAM" id="MobiDB-lite"/>
    </source>
</evidence>
<evidence type="ECO:0000313" key="9">
    <source>
        <dbReference type="Proteomes" id="UP000094609"/>
    </source>
</evidence>
<evidence type="ECO:0000313" key="8">
    <source>
        <dbReference type="EMBL" id="AOO64895.1"/>
    </source>
</evidence>
<feature type="chain" id="PRO_5009099468" description="Calx-beta domain-containing protein" evidence="6">
    <location>
        <begin position="22"/>
        <end position="1243"/>
    </location>
</feature>
<feature type="compositionally biased region" description="Polar residues" evidence="5">
    <location>
        <begin position="1222"/>
        <end position="1236"/>
    </location>
</feature>
<keyword evidence="2" id="KW-0677">Repeat</keyword>
<dbReference type="GO" id="GO:0007154">
    <property type="term" value="P:cell communication"/>
    <property type="evidence" value="ECO:0007669"/>
    <property type="project" value="InterPro"/>
</dbReference>
<dbReference type="KEGG" id="shal:SHALO_1115"/>
<dbReference type="SUPFAM" id="SSF89260">
    <property type="entry name" value="Collagen-binding domain"/>
    <property type="match status" value="1"/>
</dbReference>
<dbReference type="InterPro" id="IPR013320">
    <property type="entry name" value="ConA-like_dom_sf"/>
</dbReference>
<accession>A0A1D7TIP9</accession>
<name>A0A1D7TIP9_9BACT</name>